<name>A0A7S5RFE2_9CAUD</name>
<evidence type="ECO:0000313" key="1">
    <source>
        <dbReference type="EMBL" id="QIG76537.1"/>
    </source>
</evidence>
<organism evidence="1 2">
    <name type="scientific">Rhizobium phage RHph_I1_6</name>
    <dbReference type="NCBI Taxonomy" id="2509728"/>
    <lineage>
        <taxon>Viruses</taxon>
        <taxon>Duplodnaviria</taxon>
        <taxon>Heunggongvirae</taxon>
        <taxon>Uroviricota</taxon>
        <taxon>Caudoviricetes</taxon>
        <taxon>Schitoviridae</taxon>
        <taxon>Demetervirinae</taxon>
        <taxon>Cyamitesvirus</taxon>
        <taxon>Cyamitesvirus I16</taxon>
    </lineage>
</organism>
<sequence>MREAITGTAEENFAQAMIDAETLKYLPKTDPYYRMCQANIEYYLEAAARLERGEKYMDVKHSERI</sequence>
<evidence type="ECO:0000313" key="2">
    <source>
        <dbReference type="Proteomes" id="UP000626490"/>
    </source>
</evidence>
<reference evidence="1" key="1">
    <citation type="submission" date="2020-01" db="EMBL/GenBank/DDBJ databases">
        <title>Patterns of diversity and host range of bacteriophage communities associated with bean-nodulatin bacteria.</title>
        <authorList>
            <person name="Vann Cauwenberghe J."/>
            <person name="Santamaria R.I."/>
            <person name="Bustos P."/>
            <person name="Juarez S."/>
            <person name="Gonzalez V."/>
        </authorList>
    </citation>
    <scope>NUCLEOTIDE SEQUENCE</scope>
</reference>
<dbReference type="EMBL" id="MN988555">
    <property type="protein sequence ID" value="QIG76537.1"/>
    <property type="molecule type" value="Genomic_DNA"/>
</dbReference>
<keyword evidence="2" id="KW-1185">Reference proteome</keyword>
<dbReference type="Proteomes" id="UP000626490">
    <property type="component" value="Segment"/>
</dbReference>
<gene>
    <name evidence="1" type="ORF">EVC27_012</name>
</gene>
<accession>A0A7S5RFE2</accession>
<protein>
    <submittedName>
        <fullName evidence="1">Uncharacterized protein</fullName>
    </submittedName>
</protein>
<proteinExistence type="predicted"/>